<dbReference type="AlphaFoldDB" id="A0A8J6IST7"/>
<organism evidence="3 4">
    <name type="scientific">Neptunicella marina</name>
    <dbReference type="NCBI Taxonomy" id="2125989"/>
    <lineage>
        <taxon>Bacteria</taxon>
        <taxon>Pseudomonadati</taxon>
        <taxon>Pseudomonadota</taxon>
        <taxon>Gammaproteobacteria</taxon>
        <taxon>Alteromonadales</taxon>
        <taxon>Alteromonadaceae</taxon>
        <taxon>Neptunicella</taxon>
    </lineage>
</organism>
<evidence type="ECO:0000256" key="2">
    <source>
        <dbReference type="SAM" id="Phobius"/>
    </source>
</evidence>
<name>A0A8J6IST7_9ALTE</name>
<keyword evidence="4" id="KW-1185">Reference proteome</keyword>
<comment type="caution">
    <text evidence="3">The sequence shown here is derived from an EMBL/GenBank/DDBJ whole genome shotgun (WGS) entry which is preliminary data.</text>
</comment>
<evidence type="ECO:0000313" key="4">
    <source>
        <dbReference type="Proteomes" id="UP000601768"/>
    </source>
</evidence>
<dbReference type="EMBL" id="JACNEP010000003">
    <property type="protein sequence ID" value="MBC3765197.1"/>
    <property type="molecule type" value="Genomic_DNA"/>
</dbReference>
<reference evidence="3" key="2">
    <citation type="submission" date="2020-08" db="EMBL/GenBank/DDBJ databases">
        <authorList>
            <person name="Lai Q."/>
        </authorList>
    </citation>
    <scope>NUCLEOTIDE SEQUENCE</scope>
    <source>
        <strain evidence="3">S27-2</strain>
    </source>
</reference>
<feature type="region of interest" description="Disordered" evidence="1">
    <location>
        <begin position="303"/>
        <end position="328"/>
    </location>
</feature>
<dbReference type="RefSeq" id="WP_186505674.1">
    <property type="nucleotide sequence ID" value="NZ_JACNEP010000003.1"/>
</dbReference>
<feature type="transmembrane region" description="Helical" evidence="2">
    <location>
        <begin position="68"/>
        <end position="93"/>
    </location>
</feature>
<keyword evidence="2" id="KW-0812">Transmembrane</keyword>
<gene>
    <name evidence="3" type="ORF">H8B19_04875</name>
</gene>
<sequence>MSSVRKFSWKINGVGRSFIKRHRFLVFCGVFVYGIWVLLTLIYANIIFTDVNWLDSLFGRVNNSSSDFVVSYAASALDSLIFFITVGFILAVISFKRPEEENLSTKIEYIFSGVSSDTKLGKYLAKNISSLACVSSETTRLIAIREYNDKHKTVKVLSKVHCIVKNIYHNHDFVSESMKFSYKIDDEVTCDDDVLGEIIDVVVIKDLNNSKESQQILKTAHELTADKRVYENSFELKLKEQEEAVYKTCNWAWQRVDKALSFSPGRFTEKQVFNIVNETNVQLEVSIVAPDSPKKKVVLGADGGEESFEVGPTQPGEKVSISDMTISP</sequence>
<dbReference type="Proteomes" id="UP000601768">
    <property type="component" value="Unassembled WGS sequence"/>
</dbReference>
<proteinExistence type="predicted"/>
<evidence type="ECO:0000313" key="3">
    <source>
        <dbReference type="EMBL" id="MBC3765197.1"/>
    </source>
</evidence>
<accession>A0A8J6IST7</accession>
<evidence type="ECO:0000256" key="1">
    <source>
        <dbReference type="SAM" id="MobiDB-lite"/>
    </source>
</evidence>
<keyword evidence="2" id="KW-1133">Transmembrane helix</keyword>
<protein>
    <submittedName>
        <fullName evidence="3">Uncharacterized protein</fullName>
    </submittedName>
</protein>
<keyword evidence="2" id="KW-0472">Membrane</keyword>
<reference evidence="3" key="1">
    <citation type="journal article" date="2018" name="Int. J. Syst. Evol. Microbiol.">
        <title>Neptunicella marina gen. nov., sp. nov., isolated from surface seawater.</title>
        <authorList>
            <person name="Liu X."/>
            <person name="Lai Q."/>
            <person name="Du Y."/>
            <person name="Zhang X."/>
            <person name="Liu Z."/>
            <person name="Sun F."/>
            <person name="Shao Z."/>
        </authorList>
    </citation>
    <scope>NUCLEOTIDE SEQUENCE</scope>
    <source>
        <strain evidence="3">S27-2</strain>
    </source>
</reference>
<feature type="transmembrane region" description="Helical" evidence="2">
    <location>
        <begin position="24"/>
        <end position="48"/>
    </location>
</feature>